<dbReference type="CDD" id="cd01949">
    <property type="entry name" value="GGDEF"/>
    <property type="match status" value="1"/>
</dbReference>
<keyword evidence="5 6" id="KW-0472">Membrane</keyword>
<dbReference type="PROSITE" id="PS50885">
    <property type="entry name" value="HAMP"/>
    <property type="match status" value="1"/>
</dbReference>
<dbReference type="InterPro" id="IPR043128">
    <property type="entry name" value="Rev_trsase/Diguanyl_cyclase"/>
</dbReference>
<feature type="domain" description="GGDEF" evidence="9">
    <location>
        <begin position="305"/>
        <end position="438"/>
    </location>
</feature>
<dbReference type="CDD" id="cd01948">
    <property type="entry name" value="EAL"/>
    <property type="match status" value="1"/>
</dbReference>
<dbReference type="PROSITE" id="PS50883">
    <property type="entry name" value="EAL"/>
    <property type="match status" value="1"/>
</dbReference>
<feature type="transmembrane region" description="Helical" evidence="6">
    <location>
        <begin position="12"/>
        <end position="31"/>
    </location>
</feature>
<dbReference type="Proteomes" id="UP000595332">
    <property type="component" value="Chromosome"/>
</dbReference>
<feature type="domain" description="HAMP" evidence="8">
    <location>
        <begin position="211"/>
        <end position="264"/>
    </location>
</feature>
<accession>A0A7R6P6J8</accession>
<dbReference type="GO" id="GO:0005886">
    <property type="term" value="C:plasma membrane"/>
    <property type="evidence" value="ECO:0007669"/>
    <property type="project" value="UniProtKB-SubCell"/>
</dbReference>
<name>A0A7R6P6J8_9GAMM</name>
<dbReference type="InterPro" id="IPR000160">
    <property type="entry name" value="GGDEF_dom"/>
</dbReference>
<dbReference type="Pfam" id="PF00672">
    <property type="entry name" value="HAMP"/>
    <property type="match status" value="1"/>
</dbReference>
<dbReference type="SMART" id="SM00267">
    <property type="entry name" value="GGDEF"/>
    <property type="match status" value="1"/>
</dbReference>
<dbReference type="Gene3D" id="3.30.70.270">
    <property type="match status" value="1"/>
</dbReference>
<dbReference type="InterPro" id="IPR050706">
    <property type="entry name" value="Cyclic-di-GMP_PDE-like"/>
</dbReference>
<protein>
    <submittedName>
        <fullName evidence="10">Signal transduction protein</fullName>
    </submittedName>
</protein>
<feature type="transmembrane region" description="Helical" evidence="6">
    <location>
        <begin position="91"/>
        <end position="110"/>
    </location>
</feature>
<evidence type="ECO:0000256" key="1">
    <source>
        <dbReference type="ARBA" id="ARBA00004651"/>
    </source>
</evidence>
<dbReference type="Pfam" id="PF00563">
    <property type="entry name" value="EAL"/>
    <property type="match status" value="1"/>
</dbReference>
<dbReference type="InterPro" id="IPR001633">
    <property type="entry name" value="EAL_dom"/>
</dbReference>
<feature type="transmembrane region" description="Helical" evidence="6">
    <location>
        <begin position="189"/>
        <end position="206"/>
    </location>
</feature>
<keyword evidence="2" id="KW-1003">Cell membrane</keyword>
<evidence type="ECO:0000256" key="4">
    <source>
        <dbReference type="ARBA" id="ARBA00022989"/>
    </source>
</evidence>
<evidence type="ECO:0000259" key="7">
    <source>
        <dbReference type="PROSITE" id="PS50883"/>
    </source>
</evidence>
<gene>
    <name evidence="10" type="ORF">NEJAP_0290</name>
</gene>
<evidence type="ECO:0000259" key="8">
    <source>
        <dbReference type="PROSITE" id="PS50885"/>
    </source>
</evidence>
<dbReference type="SMART" id="SM01049">
    <property type="entry name" value="Cache_2"/>
    <property type="match status" value="1"/>
</dbReference>
<evidence type="ECO:0000256" key="5">
    <source>
        <dbReference type="ARBA" id="ARBA00023136"/>
    </source>
</evidence>
<dbReference type="NCBIfam" id="TIGR00254">
    <property type="entry name" value="GGDEF"/>
    <property type="match status" value="1"/>
</dbReference>
<dbReference type="GO" id="GO:0071111">
    <property type="term" value="F:cyclic-guanylate-specific phosphodiesterase activity"/>
    <property type="evidence" value="ECO:0007669"/>
    <property type="project" value="InterPro"/>
</dbReference>
<sequence>MRLQDISIRWKLFILVALIMFSIAAVSLIALKYSHDDLIDSRKSIIKSVVDSAISQLKPVLSSDNHTLSEEEKLSFTKQLAHTLRYDDNNYIFIIDLAGINIVHPILTNINGRDASLLKDHNGDYITQPILEGVRQKGEVFTTYFWPKSEGATPTQKLSYAKLIPGTDLIVGSGIYLNDIQHTYFSRHITFVLLATFAGLLAYLVSGRIANSITAPTGRLVDQIQRLTSGYITEEITDNERHDEIGSIAKALVHFRQQTIENEDLKQASIQAQHLATYDPVTHLLSRKALEDELARLLAILPNGKKCAVITIKLPLLRDILAQWGTDYCNIILIDISNRIKKTLHSDDLLARYSDDIITVIRPELSDLREINILINAIQTEIMRPSTVEGQQLSFQSRVGISIAPDDADQELALLSHAEEALSEARRLELDYMFFNQLKTFALDERLILWKDIQQAIEEDQFYLVFQPLHDLHTNKIISAEVLLRWEHPERGFISPATFVVFAEQSGLVTRLDNWVLKAAAKQIKQWRQMGLDVPQLAVNLSGLTFMRSDLQQLIHEATEEYNIPLESLELELTEGVLIASLEMLQEKIQTVQHMGISISIDDFGTGYSSLSRIRNLQINKVKIDQSFIQDLENSKGDKKIVEAIIHMAQGLNVKVVAEGVETVEQLNILRSINCDIAQGFLLSRPLKNEKLIELLDNQNLIIEVD</sequence>
<dbReference type="Pfam" id="PF00990">
    <property type="entry name" value="GGDEF"/>
    <property type="match status" value="1"/>
</dbReference>
<evidence type="ECO:0000256" key="3">
    <source>
        <dbReference type="ARBA" id="ARBA00022692"/>
    </source>
</evidence>
<dbReference type="InterPro" id="IPR035919">
    <property type="entry name" value="EAL_sf"/>
</dbReference>
<evidence type="ECO:0000313" key="10">
    <source>
        <dbReference type="EMBL" id="BBB28248.1"/>
    </source>
</evidence>
<dbReference type="InterPro" id="IPR003660">
    <property type="entry name" value="HAMP_dom"/>
</dbReference>
<dbReference type="KEGG" id="njp:NEJAP_0290"/>
<dbReference type="SMART" id="SM00052">
    <property type="entry name" value="EAL"/>
    <property type="match status" value="1"/>
</dbReference>
<dbReference type="RefSeq" id="WP_201348970.1">
    <property type="nucleotide sequence ID" value="NZ_AP014546.1"/>
</dbReference>
<dbReference type="EMBL" id="AP014546">
    <property type="protein sequence ID" value="BBB28248.1"/>
    <property type="molecule type" value="Genomic_DNA"/>
</dbReference>
<dbReference type="PANTHER" id="PTHR33121:SF71">
    <property type="entry name" value="OXYGEN SENSOR PROTEIN DOSP"/>
    <property type="match status" value="1"/>
</dbReference>
<keyword evidence="3 6" id="KW-0812">Transmembrane</keyword>
<reference evidence="10 11" key="1">
    <citation type="journal article" date="2008" name="Int. J. Syst. Evol. Microbiol.">
        <title>Neptunomonas japonica sp. nov., an Osedax japonicus symbiont-like bacterium isolated from sediment adjacent to sperm whale carcasses off Kagoshima, Japan.</title>
        <authorList>
            <person name="Miyazaki M."/>
            <person name="Nogi Y."/>
            <person name="Fujiwara Y."/>
            <person name="Kawato M."/>
            <person name="Kubokawa K."/>
            <person name="Horikoshi K."/>
        </authorList>
    </citation>
    <scope>NUCLEOTIDE SEQUENCE [LARGE SCALE GENOMIC DNA]</scope>
    <source>
        <strain evidence="10 11">JAMM 1380</strain>
    </source>
</reference>
<evidence type="ECO:0000259" key="9">
    <source>
        <dbReference type="PROSITE" id="PS50887"/>
    </source>
</evidence>
<dbReference type="SUPFAM" id="SSF55073">
    <property type="entry name" value="Nucleotide cyclase"/>
    <property type="match status" value="1"/>
</dbReference>
<dbReference type="Pfam" id="PF08269">
    <property type="entry name" value="dCache_2"/>
    <property type="match status" value="1"/>
</dbReference>
<dbReference type="Gene3D" id="3.30.450.20">
    <property type="entry name" value="PAS domain"/>
    <property type="match status" value="1"/>
</dbReference>
<dbReference type="SUPFAM" id="SSF141868">
    <property type="entry name" value="EAL domain-like"/>
    <property type="match status" value="1"/>
</dbReference>
<evidence type="ECO:0000313" key="11">
    <source>
        <dbReference type="Proteomes" id="UP000595332"/>
    </source>
</evidence>
<dbReference type="Gene3D" id="3.20.20.450">
    <property type="entry name" value="EAL domain"/>
    <property type="match status" value="1"/>
</dbReference>
<dbReference type="PANTHER" id="PTHR33121">
    <property type="entry name" value="CYCLIC DI-GMP PHOSPHODIESTERASE PDEF"/>
    <property type="match status" value="1"/>
</dbReference>
<dbReference type="AlphaFoldDB" id="A0A7R6P6J8"/>
<dbReference type="InterPro" id="IPR029787">
    <property type="entry name" value="Nucleotide_cyclase"/>
</dbReference>
<proteinExistence type="predicted"/>
<dbReference type="PROSITE" id="PS50887">
    <property type="entry name" value="GGDEF"/>
    <property type="match status" value="1"/>
</dbReference>
<organism evidence="10 11">
    <name type="scientific">Neptunomonas japonica JAMM 1380</name>
    <dbReference type="NCBI Taxonomy" id="1441457"/>
    <lineage>
        <taxon>Bacteria</taxon>
        <taxon>Pseudomonadati</taxon>
        <taxon>Pseudomonadota</taxon>
        <taxon>Gammaproteobacteria</taxon>
        <taxon>Oceanospirillales</taxon>
        <taxon>Oceanospirillaceae</taxon>
        <taxon>Neptunomonas</taxon>
    </lineage>
</organism>
<evidence type="ECO:0000256" key="2">
    <source>
        <dbReference type="ARBA" id="ARBA00022475"/>
    </source>
</evidence>
<keyword evidence="11" id="KW-1185">Reference proteome</keyword>
<comment type="subcellular location">
    <subcellularLocation>
        <location evidence="1">Cell membrane</location>
        <topology evidence="1">Multi-pass membrane protein</topology>
    </subcellularLocation>
</comment>
<dbReference type="InterPro" id="IPR033480">
    <property type="entry name" value="sCache_2"/>
</dbReference>
<dbReference type="GO" id="GO:0007165">
    <property type="term" value="P:signal transduction"/>
    <property type="evidence" value="ECO:0007669"/>
    <property type="project" value="InterPro"/>
</dbReference>
<evidence type="ECO:0000256" key="6">
    <source>
        <dbReference type="SAM" id="Phobius"/>
    </source>
</evidence>
<feature type="domain" description="EAL" evidence="7">
    <location>
        <begin position="446"/>
        <end position="700"/>
    </location>
</feature>
<dbReference type="Gene3D" id="6.10.340.10">
    <property type="match status" value="1"/>
</dbReference>
<keyword evidence="4 6" id="KW-1133">Transmembrane helix</keyword>
<dbReference type="InterPro" id="IPR004010">
    <property type="entry name" value="Double_Cache_2"/>
</dbReference>